<evidence type="ECO:0000313" key="2">
    <source>
        <dbReference type="EMBL" id="GFT59009.1"/>
    </source>
</evidence>
<name>A0A8X6TZ83_NEPPI</name>
<feature type="compositionally biased region" description="Polar residues" evidence="1">
    <location>
        <begin position="67"/>
        <end position="76"/>
    </location>
</feature>
<dbReference type="AlphaFoldDB" id="A0A8X6TZ83"/>
<accession>A0A8X6TZ83</accession>
<gene>
    <name evidence="2" type="ORF">NPIL_51971</name>
</gene>
<reference evidence="2" key="1">
    <citation type="submission" date="2020-08" db="EMBL/GenBank/DDBJ databases">
        <title>Multicomponent nature underlies the extraordinary mechanical properties of spider dragline silk.</title>
        <authorList>
            <person name="Kono N."/>
            <person name="Nakamura H."/>
            <person name="Mori M."/>
            <person name="Yoshida Y."/>
            <person name="Ohtoshi R."/>
            <person name="Malay A.D."/>
            <person name="Moran D.A.P."/>
            <person name="Tomita M."/>
            <person name="Numata K."/>
            <person name="Arakawa K."/>
        </authorList>
    </citation>
    <scope>NUCLEOTIDE SEQUENCE</scope>
</reference>
<dbReference type="Proteomes" id="UP000887013">
    <property type="component" value="Unassembled WGS sequence"/>
</dbReference>
<evidence type="ECO:0000256" key="1">
    <source>
        <dbReference type="SAM" id="MobiDB-lite"/>
    </source>
</evidence>
<comment type="caution">
    <text evidence="2">The sequence shown here is derived from an EMBL/GenBank/DDBJ whole genome shotgun (WGS) entry which is preliminary data.</text>
</comment>
<dbReference type="EMBL" id="BMAW01067286">
    <property type="protein sequence ID" value="GFT59009.1"/>
    <property type="molecule type" value="Genomic_DNA"/>
</dbReference>
<keyword evidence="3" id="KW-1185">Reference proteome</keyword>
<sequence>MHPLVLIGCESAVIRAWIHITTSGWTRHQPTNVSLILIQGCAARSISESTTQPPHLWHSDGAFSPDSGKQLQQPSHDGSWRMGRGGCRRPCRPSMTRNSSCDVLIVYSLMTCW</sequence>
<organism evidence="2 3">
    <name type="scientific">Nephila pilipes</name>
    <name type="common">Giant wood spider</name>
    <name type="synonym">Nephila maculata</name>
    <dbReference type="NCBI Taxonomy" id="299642"/>
    <lineage>
        <taxon>Eukaryota</taxon>
        <taxon>Metazoa</taxon>
        <taxon>Ecdysozoa</taxon>
        <taxon>Arthropoda</taxon>
        <taxon>Chelicerata</taxon>
        <taxon>Arachnida</taxon>
        <taxon>Araneae</taxon>
        <taxon>Araneomorphae</taxon>
        <taxon>Entelegynae</taxon>
        <taxon>Araneoidea</taxon>
        <taxon>Nephilidae</taxon>
        <taxon>Nephila</taxon>
    </lineage>
</organism>
<evidence type="ECO:0000313" key="3">
    <source>
        <dbReference type="Proteomes" id="UP000887013"/>
    </source>
</evidence>
<feature type="region of interest" description="Disordered" evidence="1">
    <location>
        <begin position="50"/>
        <end position="83"/>
    </location>
</feature>
<proteinExistence type="predicted"/>
<protein>
    <submittedName>
        <fullName evidence="2">Uncharacterized protein</fullName>
    </submittedName>
</protein>